<dbReference type="Pfam" id="PF00196">
    <property type="entry name" value="GerE"/>
    <property type="match status" value="1"/>
</dbReference>
<evidence type="ECO:0000256" key="1">
    <source>
        <dbReference type="ARBA" id="ARBA00023015"/>
    </source>
</evidence>
<evidence type="ECO:0000313" key="7">
    <source>
        <dbReference type="Proteomes" id="UP001154015"/>
    </source>
</evidence>
<evidence type="ECO:0000256" key="3">
    <source>
        <dbReference type="ARBA" id="ARBA00023163"/>
    </source>
</evidence>
<sequence>MPRAPFDLPFRGRDDELSRVRRVLDHAARGGNALLVVEGPPGTGKSRLLQACAQEAVRRGFRVPDETCVRRQLPSLGRCKVPGVGRTGRTGRPGLRRMPVLVLIDEADHLGADAVDALLARGAAPHGVPTVWALAHRSGRTCESLAAVLSTRCGYVERLTLGALAPGVITALATGALGAPPSPSLRQLIEKAGGHPRITAELLLGLQEEGAVETGSGLAHPTSTRLPERLHRRIEETMACYSRACCQLLSVAAVLGRELDYEILAPMLRTAPSALIPLAEEACAMGAVAGDGGRTVFRNELMREILAEAVPAALQRVLRREAEALRTARAAGLPAPGPAGTTAPAPAEPPEATAWDLLNDRQAAVVRLVKAGLTNQQIARRLDVSPHTVNYHLRRLFRSFGVRSRIDLLSAVEQRVLPGRAVPAGTRYVRS</sequence>
<dbReference type="InterPro" id="IPR027417">
    <property type="entry name" value="P-loop_NTPase"/>
</dbReference>
<dbReference type="Gene3D" id="3.40.50.300">
    <property type="entry name" value="P-loop containing nucleotide triphosphate hydrolases"/>
    <property type="match status" value="1"/>
</dbReference>
<keyword evidence="2" id="KW-0238">DNA-binding</keyword>
<keyword evidence="1" id="KW-0805">Transcription regulation</keyword>
<dbReference type="PANTHER" id="PTHR44688:SF16">
    <property type="entry name" value="DNA-BINDING TRANSCRIPTIONAL ACTIVATOR DEVR_DOSR"/>
    <property type="match status" value="1"/>
</dbReference>
<dbReference type="InterPro" id="IPR036388">
    <property type="entry name" value="WH-like_DNA-bd_sf"/>
</dbReference>
<dbReference type="CDD" id="cd06170">
    <property type="entry name" value="LuxR_C_like"/>
    <property type="match status" value="1"/>
</dbReference>
<organism evidence="6 7">
    <name type="scientific">Streptomyces globisporus</name>
    <dbReference type="NCBI Taxonomy" id="1908"/>
    <lineage>
        <taxon>Bacteria</taxon>
        <taxon>Bacillati</taxon>
        <taxon>Actinomycetota</taxon>
        <taxon>Actinomycetes</taxon>
        <taxon>Kitasatosporales</taxon>
        <taxon>Streptomycetaceae</taxon>
        <taxon>Streptomyces</taxon>
    </lineage>
</organism>
<evidence type="ECO:0000256" key="2">
    <source>
        <dbReference type="ARBA" id="ARBA00023125"/>
    </source>
</evidence>
<name>A0ABN8V7R8_STRGL</name>
<feature type="domain" description="HTH luxR-type" evidence="5">
    <location>
        <begin position="351"/>
        <end position="416"/>
    </location>
</feature>
<dbReference type="EMBL" id="CAKXYP010000015">
    <property type="protein sequence ID" value="CAH9417954.1"/>
    <property type="molecule type" value="Genomic_DNA"/>
</dbReference>
<feature type="region of interest" description="Disordered" evidence="4">
    <location>
        <begin position="329"/>
        <end position="351"/>
    </location>
</feature>
<keyword evidence="7" id="KW-1185">Reference proteome</keyword>
<dbReference type="RefSeq" id="WP_128863342.1">
    <property type="nucleotide sequence ID" value="NZ_CAKXYP010000015.1"/>
</dbReference>
<proteinExistence type="predicted"/>
<dbReference type="PRINTS" id="PR00038">
    <property type="entry name" value="HTHLUXR"/>
</dbReference>
<dbReference type="PANTHER" id="PTHR44688">
    <property type="entry name" value="DNA-BINDING TRANSCRIPTIONAL ACTIVATOR DEVR_DOSR"/>
    <property type="match status" value="1"/>
</dbReference>
<evidence type="ECO:0000313" key="6">
    <source>
        <dbReference type="EMBL" id="CAH9417954.1"/>
    </source>
</evidence>
<accession>A0ABN8V7R8</accession>
<reference evidence="6" key="1">
    <citation type="submission" date="2022-03" db="EMBL/GenBank/DDBJ databases">
        <authorList>
            <person name="Leyn A S."/>
        </authorList>
    </citation>
    <scope>NUCLEOTIDE SEQUENCE</scope>
    <source>
        <strain evidence="6">Streptomyces globisporus 4-3</strain>
    </source>
</reference>
<evidence type="ECO:0000256" key="4">
    <source>
        <dbReference type="SAM" id="MobiDB-lite"/>
    </source>
</evidence>
<dbReference type="InterPro" id="IPR000792">
    <property type="entry name" value="Tscrpt_reg_LuxR_C"/>
</dbReference>
<dbReference type="SUPFAM" id="SSF46894">
    <property type="entry name" value="C-terminal effector domain of the bipartite response regulators"/>
    <property type="match status" value="1"/>
</dbReference>
<comment type="caution">
    <text evidence="6">The sequence shown here is derived from an EMBL/GenBank/DDBJ whole genome shotgun (WGS) entry which is preliminary data.</text>
</comment>
<dbReference type="Gene3D" id="1.10.10.10">
    <property type="entry name" value="Winged helix-like DNA-binding domain superfamily/Winged helix DNA-binding domain"/>
    <property type="match status" value="1"/>
</dbReference>
<dbReference type="Proteomes" id="UP001154015">
    <property type="component" value="Unassembled WGS sequence"/>
</dbReference>
<protein>
    <recommendedName>
        <fullName evidence="5">HTH luxR-type domain-containing protein</fullName>
    </recommendedName>
</protein>
<dbReference type="InterPro" id="IPR016032">
    <property type="entry name" value="Sig_transdc_resp-reg_C-effctor"/>
</dbReference>
<evidence type="ECO:0000259" key="5">
    <source>
        <dbReference type="PROSITE" id="PS50043"/>
    </source>
</evidence>
<dbReference type="InterPro" id="IPR041664">
    <property type="entry name" value="AAA_16"/>
</dbReference>
<dbReference type="SUPFAM" id="SSF52540">
    <property type="entry name" value="P-loop containing nucleoside triphosphate hydrolases"/>
    <property type="match status" value="1"/>
</dbReference>
<dbReference type="SMART" id="SM00421">
    <property type="entry name" value="HTH_LUXR"/>
    <property type="match status" value="1"/>
</dbReference>
<dbReference type="CDD" id="cd00009">
    <property type="entry name" value="AAA"/>
    <property type="match status" value="1"/>
</dbReference>
<dbReference type="Pfam" id="PF13191">
    <property type="entry name" value="AAA_16"/>
    <property type="match status" value="1"/>
</dbReference>
<gene>
    <name evidence="6" type="ORF">SGL43_05002</name>
</gene>
<dbReference type="PROSITE" id="PS50043">
    <property type="entry name" value="HTH_LUXR_2"/>
    <property type="match status" value="1"/>
</dbReference>
<keyword evidence="3" id="KW-0804">Transcription</keyword>